<comment type="caution">
    <text evidence="3">The sequence shown here is derived from an EMBL/GenBank/DDBJ whole genome shotgun (WGS) entry which is preliminary data.</text>
</comment>
<feature type="region of interest" description="Disordered" evidence="1">
    <location>
        <begin position="40"/>
        <end position="95"/>
    </location>
</feature>
<dbReference type="PROSITE" id="PS50250">
    <property type="entry name" value="PCI"/>
    <property type="match status" value="1"/>
</dbReference>
<accession>A0AAV7F1B6</accession>
<gene>
    <name evidence="3" type="ORF">H6P81_006636</name>
</gene>
<dbReference type="PANTHER" id="PTHR12436">
    <property type="entry name" value="80 KDA MCM3-ASSOCIATED PROTEIN"/>
    <property type="match status" value="1"/>
</dbReference>
<evidence type="ECO:0000313" key="3">
    <source>
        <dbReference type="EMBL" id="KAG9453732.1"/>
    </source>
</evidence>
<reference evidence="3 4" key="1">
    <citation type="submission" date="2021-07" db="EMBL/GenBank/DDBJ databases">
        <title>The Aristolochia fimbriata genome: insights into angiosperm evolution, floral development and chemical biosynthesis.</title>
        <authorList>
            <person name="Jiao Y."/>
        </authorList>
    </citation>
    <scope>NUCLEOTIDE SEQUENCE [LARGE SCALE GENOMIC DNA]</scope>
    <source>
        <strain evidence="3">IBCAS-2021</strain>
        <tissue evidence="3">Leaf</tissue>
    </source>
</reference>
<sequence>MMNQGSSTATELDSQLTENYQVANANQAQLPIYSAYHVSHPSHSTTGSTSAHWSLPRTSNDSTENGFPSNSVYSHDQQNGPSEVQNSSSYSSTSSSLVASGAQEYASYTTYPTSSDPYGYGSGGYQGQQYYYGYQDQTTNHSYVPQAGAYQTSGAPYQTYPSSFQSTGSYVGPSSYSGTYYNAGGDYQTTGGGYQNSGYSGQTNLWHDASYGNYHHHYPHYAPSDSNATQNHGSSAVAAPSVQYQQHYKQWADYYSQSSDVSCAPGTENIPVTTTTATATTTSTTTTTITTTTPLECPIPGVNSGYPLATGQPPPPGTMPWRLDGSSSELPSFQVAAAANESHDNSWKNMSSGFPNSHLNNPPSNFHKPSEPNSFLDKSYECQPNTTVYTPQVSTVQYPTANQVHSHTFQPQSSVPILDTRRTSNIQIPTNPRITSGALGITKVDKDSSASDTLSKPAYVSVSVPKPNLKASTSGSSTDMVLKPEAFPPSLQTYVERALARCKDDSLRAACIDVLKEMITKARADGTLYTRNWDIEPLFSLPTVESAKGQVLSPILPSLSKYKKSPTRRTKSRWEPLPEDKLVEKLASVNYDPIKDVTWDHSKERDRAVDNGKSESKDETRRHMKSFFSVNSSYQSKNTQRPVKKPRFADDGDSSSGSDKEQGLTSYYAAAINLANSPEERKKRENRFKRFDKGQEVKAVRQKGTGAGNLYSRRTTALLMSKRNEEGQSRAVEDMDWDALTVKGTCQEIEKRYLRLTSAPDPATVRPEEVLEKALIMVESSNKNYLYRCDQLKSIRQDLTVQRISNELTVKVYETHARLALEAGDLPEYNQCQSQLKTLYSEGIKGCYMEFTAYSLLCVILHSNNNRDLLSSMARLSVEAKGNEFVKHALAVRSAIASRNYVLFFRLYKTAPNLSPYLMDLYVEKMRFEAVRCMSRSYRPTVPVAFIAQVLGFLNDMAMDVSDKKETDGLEECEEWLRAHGANIIVDNNGEKQLDSKATSSTLFMPDPEDAVAHGDTNLAVNDFFARTT</sequence>
<proteinExistence type="predicted"/>
<dbReference type="InterPro" id="IPR000717">
    <property type="entry name" value="PCI_dom"/>
</dbReference>
<feature type="compositionally biased region" description="Low complexity" evidence="1">
    <location>
        <begin position="40"/>
        <end position="54"/>
    </location>
</feature>
<feature type="compositionally biased region" description="Basic and acidic residues" evidence="1">
    <location>
        <begin position="603"/>
        <end position="621"/>
    </location>
</feature>
<name>A0AAV7F1B6_ARIFI</name>
<keyword evidence="4" id="KW-1185">Reference proteome</keyword>
<dbReference type="Gene3D" id="1.25.40.990">
    <property type="match status" value="1"/>
</dbReference>
<dbReference type="AlphaFoldDB" id="A0AAV7F1B6"/>
<dbReference type="Pfam" id="PF03399">
    <property type="entry name" value="SAC3_GANP"/>
    <property type="match status" value="1"/>
</dbReference>
<dbReference type="Proteomes" id="UP000825729">
    <property type="component" value="Unassembled WGS sequence"/>
</dbReference>
<feature type="region of interest" description="Disordered" evidence="1">
    <location>
        <begin position="603"/>
        <end position="662"/>
    </location>
</feature>
<dbReference type="EMBL" id="JAINDJ010000003">
    <property type="protein sequence ID" value="KAG9453732.1"/>
    <property type="molecule type" value="Genomic_DNA"/>
</dbReference>
<organism evidence="3 4">
    <name type="scientific">Aristolochia fimbriata</name>
    <name type="common">White veined hardy Dutchman's pipe vine</name>
    <dbReference type="NCBI Taxonomy" id="158543"/>
    <lineage>
        <taxon>Eukaryota</taxon>
        <taxon>Viridiplantae</taxon>
        <taxon>Streptophyta</taxon>
        <taxon>Embryophyta</taxon>
        <taxon>Tracheophyta</taxon>
        <taxon>Spermatophyta</taxon>
        <taxon>Magnoliopsida</taxon>
        <taxon>Magnoliidae</taxon>
        <taxon>Piperales</taxon>
        <taxon>Aristolochiaceae</taxon>
        <taxon>Aristolochia</taxon>
    </lineage>
</organism>
<dbReference type="FunFam" id="1.25.40.990:FF:000005">
    <property type="entry name" value="Putative SAC3/GANP family protein"/>
    <property type="match status" value="1"/>
</dbReference>
<evidence type="ECO:0000259" key="2">
    <source>
        <dbReference type="PROSITE" id="PS50250"/>
    </source>
</evidence>
<feature type="compositionally biased region" description="Polar residues" evidence="1">
    <location>
        <begin position="56"/>
        <end position="86"/>
    </location>
</feature>
<dbReference type="InterPro" id="IPR005062">
    <property type="entry name" value="SAC3/GANP/THP3_conserved"/>
</dbReference>
<feature type="compositionally biased region" description="Polar residues" evidence="1">
    <location>
        <begin position="628"/>
        <end position="641"/>
    </location>
</feature>
<evidence type="ECO:0000313" key="4">
    <source>
        <dbReference type="Proteomes" id="UP000825729"/>
    </source>
</evidence>
<dbReference type="InterPro" id="IPR045107">
    <property type="entry name" value="SAC3/GANP/THP3"/>
</dbReference>
<dbReference type="GO" id="GO:0005634">
    <property type="term" value="C:nucleus"/>
    <property type="evidence" value="ECO:0007669"/>
    <property type="project" value="TreeGrafter"/>
</dbReference>
<protein>
    <recommendedName>
        <fullName evidence="2">PCI domain-containing protein</fullName>
    </recommendedName>
</protein>
<dbReference type="PANTHER" id="PTHR12436:SF4">
    <property type="entry name" value="LEUKOCYTE RECEPTOR CLUSTER MEMBER 8"/>
    <property type="match status" value="1"/>
</dbReference>
<evidence type="ECO:0000256" key="1">
    <source>
        <dbReference type="SAM" id="MobiDB-lite"/>
    </source>
</evidence>
<feature type="domain" description="PCI" evidence="2">
    <location>
        <begin position="825"/>
        <end position="1008"/>
    </location>
</feature>